<reference evidence="1" key="2">
    <citation type="submission" date="2022-10" db="EMBL/GenBank/DDBJ databases">
        <authorList>
            <consortium name="ENA_rothamsted_submissions"/>
            <consortium name="culmorum"/>
            <person name="King R."/>
        </authorList>
    </citation>
    <scope>NUCLEOTIDE SEQUENCE</scope>
</reference>
<keyword evidence="2" id="KW-1185">Reference proteome</keyword>
<gene>
    <name evidence="1" type="ORF">APHIGO_LOCUS4292</name>
</gene>
<protein>
    <submittedName>
        <fullName evidence="1">Uncharacterized protein</fullName>
    </submittedName>
</protein>
<dbReference type="AlphaFoldDB" id="A0A9P0NHQ4"/>
<evidence type="ECO:0000313" key="1">
    <source>
        <dbReference type="EMBL" id="CAH1721184.1"/>
    </source>
</evidence>
<sequence>MPANFLRRIFSLMGNILSFILDTPEKYKRNLFSETDNILLSSMVYQGENVLVVASKTKAGCRVLLNRSDLIHLQYLEWRIFESVVRKSTIIRPVVLKQFEIISNYIDQEFTNVKSPPKTNEEMIIFIKNLSDDKIIGSTPKEDMNFISQLKINATTKLAEQWAQRWSGEMSPEVNL</sequence>
<dbReference type="EMBL" id="OU899035">
    <property type="protein sequence ID" value="CAH1721184.1"/>
    <property type="molecule type" value="Genomic_DNA"/>
</dbReference>
<evidence type="ECO:0000313" key="2">
    <source>
        <dbReference type="Proteomes" id="UP001154329"/>
    </source>
</evidence>
<reference evidence="1" key="1">
    <citation type="submission" date="2022-02" db="EMBL/GenBank/DDBJ databases">
        <authorList>
            <person name="King R."/>
        </authorList>
    </citation>
    <scope>NUCLEOTIDE SEQUENCE</scope>
</reference>
<organism evidence="1 2">
    <name type="scientific">Aphis gossypii</name>
    <name type="common">Cotton aphid</name>
    <dbReference type="NCBI Taxonomy" id="80765"/>
    <lineage>
        <taxon>Eukaryota</taxon>
        <taxon>Metazoa</taxon>
        <taxon>Ecdysozoa</taxon>
        <taxon>Arthropoda</taxon>
        <taxon>Hexapoda</taxon>
        <taxon>Insecta</taxon>
        <taxon>Pterygota</taxon>
        <taxon>Neoptera</taxon>
        <taxon>Paraneoptera</taxon>
        <taxon>Hemiptera</taxon>
        <taxon>Sternorrhyncha</taxon>
        <taxon>Aphidomorpha</taxon>
        <taxon>Aphidoidea</taxon>
        <taxon>Aphididae</taxon>
        <taxon>Aphidini</taxon>
        <taxon>Aphis</taxon>
        <taxon>Aphis</taxon>
    </lineage>
</organism>
<proteinExistence type="predicted"/>
<accession>A0A9P0NHQ4</accession>
<name>A0A9P0NHQ4_APHGO</name>
<dbReference type="Proteomes" id="UP001154329">
    <property type="component" value="Chromosome 2"/>
</dbReference>